<dbReference type="Gene3D" id="3.60.15.10">
    <property type="entry name" value="Ribonuclease Z/Hydroxyacylglutathione hydrolase-like"/>
    <property type="match status" value="1"/>
</dbReference>
<feature type="binding site" evidence="7">
    <location>
        <position position="171"/>
    </location>
    <ligand>
        <name>Zn(2+)</name>
        <dbReference type="ChEBI" id="CHEBI:29105"/>
        <label>2</label>
    </ligand>
</feature>
<keyword evidence="10" id="KW-1185">Reference proteome</keyword>
<feature type="binding site" evidence="7">
    <location>
        <position position="60"/>
    </location>
    <ligand>
        <name>Zn(2+)</name>
        <dbReference type="ChEBI" id="CHEBI:29105"/>
        <label>2</label>
    </ligand>
</feature>
<dbReference type="GO" id="GO:0019243">
    <property type="term" value="P:methylglyoxal catabolic process to D-lactate via S-lactoyl-glutathione"/>
    <property type="evidence" value="ECO:0007669"/>
    <property type="project" value="UniProtKB-UniRule"/>
</dbReference>
<feature type="domain" description="Metallo-beta-lactamase" evidence="8">
    <location>
        <begin position="15"/>
        <end position="171"/>
    </location>
</feature>
<accession>A0A941I482</accession>
<dbReference type="CDD" id="cd07723">
    <property type="entry name" value="hydroxyacylglutathione_hydrolase_MBL-fold"/>
    <property type="match status" value="1"/>
</dbReference>
<evidence type="ECO:0000256" key="7">
    <source>
        <dbReference type="HAMAP-Rule" id="MF_01374"/>
    </source>
</evidence>
<comment type="function">
    <text evidence="7">Thiolesterase that catalyzes the hydrolysis of S-D-lactoyl-glutathione to form glutathione and D-lactic acid.</text>
</comment>
<name>A0A941I482_9BURK</name>
<dbReference type="InterPro" id="IPR035680">
    <property type="entry name" value="Clx_II_MBL"/>
</dbReference>
<organism evidence="9 10">
    <name type="scientific">Undibacterium luofuense</name>
    <dbReference type="NCBI Taxonomy" id="2828733"/>
    <lineage>
        <taxon>Bacteria</taxon>
        <taxon>Pseudomonadati</taxon>
        <taxon>Pseudomonadota</taxon>
        <taxon>Betaproteobacteria</taxon>
        <taxon>Burkholderiales</taxon>
        <taxon>Oxalobacteraceae</taxon>
        <taxon>Undibacterium</taxon>
    </lineage>
</organism>
<dbReference type="InterPro" id="IPR017782">
    <property type="entry name" value="Hydroxyacylglutathione_Hdrlase"/>
</dbReference>
<dbReference type="HAMAP" id="MF_01374">
    <property type="entry name" value="Glyoxalase_2"/>
    <property type="match status" value="1"/>
</dbReference>
<dbReference type="EMBL" id="JAGSPN010000002">
    <property type="protein sequence ID" value="MBR7781377.1"/>
    <property type="molecule type" value="Genomic_DNA"/>
</dbReference>
<dbReference type="GO" id="GO:0046872">
    <property type="term" value="F:metal ion binding"/>
    <property type="evidence" value="ECO:0007669"/>
    <property type="project" value="UniProtKB-KW"/>
</dbReference>
<feature type="binding site" evidence="7">
    <location>
        <position position="61"/>
    </location>
    <ligand>
        <name>Zn(2+)</name>
        <dbReference type="ChEBI" id="CHEBI:29105"/>
        <label>2</label>
    </ligand>
</feature>
<dbReference type="InterPro" id="IPR001279">
    <property type="entry name" value="Metallo-B-lactamas"/>
</dbReference>
<feature type="binding site" evidence="7">
    <location>
        <position position="114"/>
    </location>
    <ligand>
        <name>Zn(2+)</name>
        <dbReference type="ChEBI" id="CHEBI:29105"/>
        <label>1</label>
    </ligand>
</feature>
<sequence length="260" mass="28240">MNNMLSIWGLPAFDDNYLWIVHNGKDAMAIDPGDAAVVSKALQEHGLQLRAILATHKHADHTGGIGRLLADFPVPVYGSQTDQIPSLTHPVSDGERITIPELHLTLEVIAVPGHTLGHVAYYAASEQALFSGDTLFAGGCGRLFEGSAAQMRASLNKLAALPANTRVYCAHEYTLSNLRFAVAAEPDNPQVAARLQHVQSLRAEQKPSIPSLLADELATNPFLRSDRHGIVATLRRECGLPEHADADASFATLREWKNRF</sequence>
<evidence type="ECO:0000256" key="1">
    <source>
        <dbReference type="ARBA" id="ARBA00001623"/>
    </source>
</evidence>
<evidence type="ECO:0000256" key="5">
    <source>
        <dbReference type="ARBA" id="ARBA00022801"/>
    </source>
</evidence>
<protein>
    <recommendedName>
        <fullName evidence="7">Hydroxyacylglutathione hydrolase</fullName>
        <ecNumber evidence="7">3.1.2.6</ecNumber>
    </recommendedName>
    <alternativeName>
        <fullName evidence="7">Glyoxalase II</fullName>
        <shortName evidence="7">Glx II</shortName>
    </alternativeName>
</protein>
<dbReference type="Pfam" id="PF16123">
    <property type="entry name" value="HAGH_C"/>
    <property type="match status" value="1"/>
</dbReference>
<dbReference type="InterPro" id="IPR032282">
    <property type="entry name" value="HAGH_C"/>
</dbReference>
<proteinExistence type="inferred from homology"/>
<evidence type="ECO:0000256" key="4">
    <source>
        <dbReference type="ARBA" id="ARBA00022723"/>
    </source>
</evidence>
<evidence type="ECO:0000256" key="6">
    <source>
        <dbReference type="ARBA" id="ARBA00022833"/>
    </source>
</evidence>
<dbReference type="NCBIfam" id="TIGR03413">
    <property type="entry name" value="GSH_gloB"/>
    <property type="match status" value="1"/>
</dbReference>
<keyword evidence="5 7" id="KW-0378">Hydrolase</keyword>
<evidence type="ECO:0000256" key="3">
    <source>
        <dbReference type="ARBA" id="ARBA00006759"/>
    </source>
</evidence>
<evidence type="ECO:0000256" key="2">
    <source>
        <dbReference type="ARBA" id="ARBA00004963"/>
    </source>
</evidence>
<comment type="pathway">
    <text evidence="2 7">Secondary metabolite metabolism; methylglyoxal degradation; (R)-lactate from methylglyoxal: step 2/2.</text>
</comment>
<dbReference type="InterPro" id="IPR036866">
    <property type="entry name" value="RibonucZ/Hydroxyglut_hydro"/>
</dbReference>
<feature type="binding site" evidence="7">
    <location>
        <position position="56"/>
    </location>
    <ligand>
        <name>Zn(2+)</name>
        <dbReference type="ChEBI" id="CHEBI:29105"/>
        <label>1</label>
    </ligand>
</feature>
<dbReference type="PIRSF" id="PIRSF005457">
    <property type="entry name" value="Glx"/>
    <property type="match status" value="1"/>
</dbReference>
<reference evidence="9" key="1">
    <citation type="submission" date="2021-04" db="EMBL/GenBank/DDBJ databases">
        <title>novel species isolated from subtropical streams in China.</title>
        <authorList>
            <person name="Lu H."/>
        </authorList>
    </citation>
    <scope>NUCLEOTIDE SEQUENCE</scope>
    <source>
        <strain evidence="9">LFS511W</strain>
    </source>
</reference>
<dbReference type="AlphaFoldDB" id="A0A941I482"/>
<evidence type="ECO:0000259" key="8">
    <source>
        <dbReference type="SMART" id="SM00849"/>
    </source>
</evidence>
<comment type="caution">
    <text evidence="9">The sequence shown here is derived from an EMBL/GenBank/DDBJ whole genome shotgun (WGS) entry which is preliminary data.</text>
</comment>
<feature type="binding site" evidence="7">
    <location>
        <position position="133"/>
    </location>
    <ligand>
        <name>Zn(2+)</name>
        <dbReference type="ChEBI" id="CHEBI:29105"/>
        <label>2</label>
    </ligand>
</feature>
<comment type="similarity">
    <text evidence="3 7">Belongs to the metallo-beta-lactamase superfamily. Glyoxalase II family.</text>
</comment>
<comment type="subunit">
    <text evidence="7">Monomer.</text>
</comment>
<dbReference type="Pfam" id="PF00753">
    <property type="entry name" value="Lactamase_B"/>
    <property type="match status" value="1"/>
</dbReference>
<keyword evidence="6 7" id="KW-0862">Zinc</keyword>
<feature type="binding site" evidence="7">
    <location>
        <position position="133"/>
    </location>
    <ligand>
        <name>Zn(2+)</name>
        <dbReference type="ChEBI" id="CHEBI:29105"/>
        <label>1</label>
    </ligand>
</feature>
<dbReference type="SMART" id="SM00849">
    <property type="entry name" value="Lactamase_B"/>
    <property type="match status" value="1"/>
</dbReference>
<evidence type="ECO:0000313" key="9">
    <source>
        <dbReference type="EMBL" id="MBR7781377.1"/>
    </source>
</evidence>
<feature type="binding site" evidence="7">
    <location>
        <position position="58"/>
    </location>
    <ligand>
        <name>Zn(2+)</name>
        <dbReference type="ChEBI" id="CHEBI:29105"/>
        <label>1</label>
    </ligand>
</feature>
<dbReference type="GO" id="GO:0004416">
    <property type="term" value="F:hydroxyacylglutathione hydrolase activity"/>
    <property type="evidence" value="ECO:0007669"/>
    <property type="project" value="UniProtKB-UniRule"/>
</dbReference>
<evidence type="ECO:0000313" key="10">
    <source>
        <dbReference type="Proteomes" id="UP000680067"/>
    </source>
</evidence>
<dbReference type="InterPro" id="IPR050110">
    <property type="entry name" value="Glyoxalase_II_hydrolase"/>
</dbReference>
<keyword evidence="4 7" id="KW-0479">Metal-binding</keyword>
<dbReference type="Proteomes" id="UP000680067">
    <property type="component" value="Unassembled WGS sequence"/>
</dbReference>
<dbReference type="PANTHER" id="PTHR43705:SF1">
    <property type="entry name" value="HYDROXYACYLGLUTATHIONE HYDROLASE GLOB"/>
    <property type="match status" value="1"/>
</dbReference>
<dbReference type="SUPFAM" id="SSF56281">
    <property type="entry name" value="Metallo-hydrolase/oxidoreductase"/>
    <property type="match status" value="1"/>
</dbReference>
<gene>
    <name evidence="7 9" type="primary">gloB</name>
    <name evidence="9" type="ORF">KDM89_04410</name>
</gene>
<dbReference type="EC" id="3.1.2.6" evidence="7"/>
<dbReference type="PANTHER" id="PTHR43705">
    <property type="entry name" value="HYDROXYACYLGLUTATHIONE HYDROLASE"/>
    <property type="match status" value="1"/>
</dbReference>
<comment type="catalytic activity">
    <reaction evidence="1 7">
        <text>an S-(2-hydroxyacyl)glutathione + H2O = a 2-hydroxy carboxylate + glutathione + H(+)</text>
        <dbReference type="Rhea" id="RHEA:21864"/>
        <dbReference type="ChEBI" id="CHEBI:15377"/>
        <dbReference type="ChEBI" id="CHEBI:15378"/>
        <dbReference type="ChEBI" id="CHEBI:57925"/>
        <dbReference type="ChEBI" id="CHEBI:58896"/>
        <dbReference type="ChEBI" id="CHEBI:71261"/>
        <dbReference type="EC" id="3.1.2.6"/>
    </reaction>
</comment>
<comment type="cofactor">
    <cofactor evidence="7">
        <name>Zn(2+)</name>
        <dbReference type="ChEBI" id="CHEBI:29105"/>
    </cofactor>
    <text evidence="7">Binds 2 Zn(2+) ions per subunit.</text>
</comment>